<feature type="domain" description="YjiS-like" evidence="2">
    <location>
        <begin position="39"/>
        <end position="74"/>
    </location>
</feature>
<evidence type="ECO:0000259" key="2">
    <source>
        <dbReference type="Pfam" id="PF06568"/>
    </source>
</evidence>
<dbReference type="RefSeq" id="WP_151116427.1">
    <property type="nucleotide sequence ID" value="NZ_CP042582.1"/>
</dbReference>
<accession>A0A5J6MZH6</accession>
<evidence type="ECO:0000313" key="4">
    <source>
        <dbReference type="Proteomes" id="UP000325797"/>
    </source>
</evidence>
<gene>
    <name evidence="3" type="ORF">FRZ61_16290</name>
</gene>
<dbReference type="EMBL" id="CP042582">
    <property type="protein sequence ID" value="QEX21700.1"/>
    <property type="molecule type" value="Genomic_DNA"/>
</dbReference>
<feature type="region of interest" description="Disordered" evidence="1">
    <location>
        <begin position="1"/>
        <end position="34"/>
    </location>
</feature>
<evidence type="ECO:0000313" key="3">
    <source>
        <dbReference type="EMBL" id="QEX21700.1"/>
    </source>
</evidence>
<dbReference type="Proteomes" id="UP000325797">
    <property type="component" value="Chromosome"/>
</dbReference>
<dbReference type="KEGG" id="hadh:FRZ61_16290"/>
<reference evidence="3 4" key="1">
    <citation type="submission" date="2019-08" db="EMBL/GenBank/DDBJ databases">
        <title>Hyperibacter terrae gen. nov., sp. nov. and Hyperibacter viscosus sp. nov., two new members in the family Rhodospirillaceae isolated from the rhizosphere of Hypericum perforatum.</title>
        <authorList>
            <person name="Noviana Z."/>
        </authorList>
    </citation>
    <scope>NUCLEOTIDE SEQUENCE [LARGE SCALE GENOMIC DNA]</scope>
    <source>
        <strain evidence="3 4">R5959</strain>
    </source>
</reference>
<evidence type="ECO:0000256" key="1">
    <source>
        <dbReference type="SAM" id="MobiDB-lite"/>
    </source>
</evidence>
<keyword evidence="4" id="KW-1185">Reference proteome</keyword>
<organism evidence="3 4">
    <name type="scientific">Hypericibacter adhaerens</name>
    <dbReference type="NCBI Taxonomy" id="2602016"/>
    <lineage>
        <taxon>Bacteria</taxon>
        <taxon>Pseudomonadati</taxon>
        <taxon>Pseudomonadota</taxon>
        <taxon>Alphaproteobacteria</taxon>
        <taxon>Rhodospirillales</taxon>
        <taxon>Dongiaceae</taxon>
        <taxon>Hypericibacter</taxon>
    </lineage>
</organism>
<protein>
    <recommendedName>
        <fullName evidence="2">YjiS-like domain-containing protein</fullName>
    </recommendedName>
</protein>
<dbReference type="OrthoDB" id="8163716at2"/>
<dbReference type="InterPro" id="IPR009506">
    <property type="entry name" value="YjiS-like"/>
</dbReference>
<sequence length="107" mass="12542">MSNLAQRASAPLPATGWSGGARLRSPRSPSRRRSAVGRFWQWLLVHHRRRRSINQLMRLNERMLRDIGIARPEIADAVDRLLWEQRFGTMGQARDARRVVNDDWQDR</sequence>
<name>A0A5J6MZH6_9PROT</name>
<dbReference type="Pfam" id="PF06568">
    <property type="entry name" value="YjiS-like"/>
    <property type="match status" value="1"/>
</dbReference>
<dbReference type="AlphaFoldDB" id="A0A5J6MZH6"/>
<proteinExistence type="predicted"/>